<keyword evidence="2" id="KW-0418">Kinase</keyword>
<dbReference type="Gene3D" id="3.10.50.30">
    <property type="entry name" value="Transcription elongation factor, GreA/GreB, C-terminal domain"/>
    <property type="match status" value="1"/>
</dbReference>
<dbReference type="RefSeq" id="WP_340328908.1">
    <property type="nucleotide sequence ID" value="NZ_JAZHOF010000003.1"/>
</dbReference>
<feature type="region of interest" description="Disordered" evidence="1">
    <location>
        <begin position="153"/>
        <end position="176"/>
    </location>
</feature>
<organism evidence="2 3">
    <name type="scientific">Microbaculum marinum</name>
    <dbReference type="NCBI Taxonomy" id="1764581"/>
    <lineage>
        <taxon>Bacteria</taxon>
        <taxon>Pseudomonadati</taxon>
        <taxon>Pseudomonadota</taxon>
        <taxon>Alphaproteobacteria</taxon>
        <taxon>Hyphomicrobiales</taxon>
        <taxon>Tepidamorphaceae</taxon>
        <taxon>Microbaculum</taxon>
    </lineage>
</organism>
<dbReference type="Proteomes" id="UP001378188">
    <property type="component" value="Unassembled WGS sequence"/>
</dbReference>
<keyword evidence="2" id="KW-0808">Transferase</keyword>
<dbReference type="GO" id="GO:0003677">
    <property type="term" value="F:DNA binding"/>
    <property type="evidence" value="ECO:0007669"/>
    <property type="project" value="InterPro"/>
</dbReference>
<comment type="caution">
    <text evidence="2">The sequence shown here is derived from an EMBL/GenBank/DDBJ whole genome shotgun (WGS) entry which is preliminary data.</text>
</comment>
<evidence type="ECO:0000256" key="1">
    <source>
        <dbReference type="SAM" id="MobiDB-lite"/>
    </source>
</evidence>
<dbReference type="GO" id="GO:0032784">
    <property type="term" value="P:regulation of DNA-templated transcription elongation"/>
    <property type="evidence" value="ECO:0007669"/>
    <property type="project" value="InterPro"/>
</dbReference>
<keyword evidence="3" id="KW-1185">Reference proteome</keyword>
<dbReference type="InterPro" id="IPR036953">
    <property type="entry name" value="GreA/GreB_C_sf"/>
</dbReference>
<proteinExistence type="predicted"/>
<accession>A0AAW9RSE3</accession>
<dbReference type="EMBL" id="JAZHOF010000003">
    <property type="protein sequence ID" value="MEJ8571205.1"/>
    <property type="molecule type" value="Genomic_DNA"/>
</dbReference>
<sequence>MSNDTCMLSTKDYTILTVMRDRCREREAPLARILRRKVQSAVVLLQEDLPPNVSTLNSRVTFSVDGGKREMRILSRDRMASPIGMILPITTLRGLALLGLVEGQEFVVTKSDGSEERVTLHHVCYQPETARRKRKAIERVAALSQPTLSLVDSVCRDRRPGPTVPDGYDDPGPSAA</sequence>
<reference evidence="2 3" key="1">
    <citation type="submission" date="2024-02" db="EMBL/GenBank/DDBJ databases">
        <title>Genome analysis and characterization of Microbaculum marinisediminis sp. nov., isolated from marine sediment.</title>
        <authorList>
            <person name="Du Z.-J."/>
            <person name="Ye Y.-Q."/>
            <person name="Zhang Z.-R."/>
            <person name="Yuan S.-M."/>
            <person name="Zhang X.-Y."/>
        </authorList>
    </citation>
    <scope>NUCLEOTIDE SEQUENCE [LARGE SCALE GENOMIC DNA]</scope>
    <source>
        <strain evidence="2 3">SDUM1044001</strain>
    </source>
</reference>
<evidence type="ECO:0000313" key="3">
    <source>
        <dbReference type="Proteomes" id="UP001378188"/>
    </source>
</evidence>
<dbReference type="GO" id="GO:0016301">
    <property type="term" value="F:kinase activity"/>
    <property type="evidence" value="ECO:0007669"/>
    <property type="project" value="UniProtKB-KW"/>
</dbReference>
<protein>
    <submittedName>
        <fullName evidence="2">Nucleoside-diphosphate kinase</fullName>
    </submittedName>
</protein>
<gene>
    <name evidence="2" type="ORF">V3328_06955</name>
</gene>
<name>A0AAW9RSE3_9HYPH</name>
<dbReference type="AlphaFoldDB" id="A0AAW9RSE3"/>
<evidence type="ECO:0000313" key="2">
    <source>
        <dbReference type="EMBL" id="MEJ8571205.1"/>
    </source>
</evidence>